<gene>
    <name evidence="1" type="ORF">PsorP6_017528</name>
</gene>
<protein>
    <submittedName>
        <fullName evidence="1">Uncharacterized protein</fullName>
    </submittedName>
</protein>
<keyword evidence="2" id="KW-1185">Reference proteome</keyword>
<proteinExistence type="predicted"/>
<dbReference type="EMBL" id="CM047590">
    <property type="protein sequence ID" value="KAI9919407.1"/>
    <property type="molecule type" value="Genomic_DNA"/>
</dbReference>
<sequence>MPLRGKQNEFDNFDVITWWNENSGLFPILANIALKYSSVPKTSVPSERLFSGAGLTVTKKRNRLDSDLVDGLLFLRSTLRQEDRKKVAVQKHQQQSSLSNKRLRNS</sequence>
<reference evidence="1 2" key="1">
    <citation type="journal article" date="2022" name="bioRxiv">
        <title>The genome of the oomycete Peronosclerospora sorghi, a cosmopolitan pathogen of maize and sorghum, is inflated with dispersed pseudogenes.</title>
        <authorList>
            <person name="Fletcher K."/>
            <person name="Martin F."/>
            <person name="Isakeit T."/>
            <person name="Cavanaugh K."/>
            <person name="Magill C."/>
            <person name="Michelmore R."/>
        </authorList>
    </citation>
    <scope>NUCLEOTIDE SEQUENCE [LARGE SCALE GENOMIC DNA]</scope>
    <source>
        <strain evidence="1">P6</strain>
    </source>
</reference>
<accession>A0ACC0WLZ0</accession>
<evidence type="ECO:0000313" key="1">
    <source>
        <dbReference type="EMBL" id="KAI9919407.1"/>
    </source>
</evidence>
<evidence type="ECO:0000313" key="2">
    <source>
        <dbReference type="Proteomes" id="UP001163321"/>
    </source>
</evidence>
<comment type="caution">
    <text evidence="1">The sequence shown here is derived from an EMBL/GenBank/DDBJ whole genome shotgun (WGS) entry which is preliminary data.</text>
</comment>
<dbReference type="Proteomes" id="UP001163321">
    <property type="component" value="Chromosome 11"/>
</dbReference>
<organism evidence="1 2">
    <name type="scientific">Peronosclerospora sorghi</name>
    <dbReference type="NCBI Taxonomy" id="230839"/>
    <lineage>
        <taxon>Eukaryota</taxon>
        <taxon>Sar</taxon>
        <taxon>Stramenopiles</taxon>
        <taxon>Oomycota</taxon>
        <taxon>Peronosporomycetes</taxon>
        <taxon>Peronosporales</taxon>
        <taxon>Peronosporaceae</taxon>
        <taxon>Peronosclerospora</taxon>
    </lineage>
</organism>
<name>A0ACC0WLZ0_9STRA</name>